<dbReference type="RefSeq" id="WP_211682441.1">
    <property type="nucleotide sequence ID" value="NZ_JAGRQH010000006.1"/>
</dbReference>
<name>A0ABS5E8K0_9PROT</name>
<sequence>MMPSAHISLFSEDFDPPVPVPDDACHAVSEVEETPVKHFTEAEYAAARQEGFEEGVRFGREHAAAEHELQRCAFERSVNACVASIQVEVQEHISAAVEQAAVTLVEMTARLFPALLAEYGKEEWQLVMDRLLPLLKNVPNVECLMPVGEGALLQALCERQGVEFLKCTESDGLASGDFKVSWQGGEAVRDAQGVLHSLQNVLSKCLSKKGE</sequence>
<proteinExistence type="predicted"/>
<dbReference type="EMBL" id="JAGRQH010000006">
    <property type="protein sequence ID" value="MBR0560235.1"/>
    <property type="molecule type" value="Genomic_DNA"/>
</dbReference>
<reference evidence="1 2" key="1">
    <citation type="submission" date="2021-04" db="EMBL/GenBank/DDBJ databases">
        <title>The complete genome sequence of Neokomagataea sp. TBRC 2177.</title>
        <authorList>
            <person name="Charoenyingcharoen P."/>
            <person name="Yukphan P."/>
        </authorList>
    </citation>
    <scope>NUCLEOTIDE SEQUENCE [LARGE SCALE GENOMIC DNA]</scope>
    <source>
        <strain evidence="1 2">TBRC 2177</strain>
    </source>
</reference>
<evidence type="ECO:0008006" key="3">
    <source>
        <dbReference type="Google" id="ProtNLM"/>
    </source>
</evidence>
<gene>
    <name evidence="1" type="ORF">KB213_09250</name>
</gene>
<comment type="caution">
    <text evidence="1">The sequence shown here is derived from an EMBL/GenBank/DDBJ whole genome shotgun (WGS) entry which is preliminary data.</text>
</comment>
<protein>
    <recommendedName>
        <fullName evidence="3">Flagellar assembly protein FliH/Type III secretion system HrpE domain-containing protein</fullName>
    </recommendedName>
</protein>
<dbReference type="Proteomes" id="UP000677812">
    <property type="component" value="Unassembled WGS sequence"/>
</dbReference>
<organism evidence="1 2">
    <name type="scientific">Neokomagataea anthophila</name>
    <dbReference type="NCBI Taxonomy" id="2826925"/>
    <lineage>
        <taxon>Bacteria</taxon>
        <taxon>Pseudomonadati</taxon>
        <taxon>Pseudomonadota</taxon>
        <taxon>Alphaproteobacteria</taxon>
        <taxon>Acetobacterales</taxon>
        <taxon>Acetobacteraceae</taxon>
        <taxon>Neokomagataea</taxon>
    </lineage>
</organism>
<keyword evidence="2" id="KW-1185">Reference proteome</keyword>
<evidence type="ECO:0000313" key="2">
    <source>
        <dbReference type="Proteomes" id="UP000677812"/>
    </source>
</evidence>
<evidence type="ECO:0000313" key="1">
    <source>
        <dbReference type="EMBL" id="MBR0560235.1"/>
    </source>
</evidence>
<accession>A0ABS5E8K0</accession>